<organism evidence="3 4">
    <name type="scientific">Pseudoalteromonas peptidolytica F12-50-A1</name>
    <dbReference type="NCBI Taxonomy" id="1315280"/>
    <lineage>
        <taxon>Bacteria</taxon>
        <taxon>Pseudomonadati</taxon>
        <taxon>Pseudomonadota</taxon>
        <taxon>Gammaproteobacteria</taxon>
        <taxon>Alteromonadales</taxon>
        <taxon>Pseudoalteromonadaceae</taxon>
        <taxon>Pseudoalteromonas</taxon>
    </lineage>
</organism>
<dbReference type="RefSeq" id="WP_147390346.1">
    <property type="nucleotide sequence ID" value="NZ_AQHF01000022.1"/>
</dbReference>
<dbReference type="EMBL" id="AQHF01000022">
    <property type="protein sequence ID" value="MBE0346539.1"/>
    <property type="molecule type" value="Genomic_DNA"/>
</dbReference>
<dbReference type="InterPro" id="IPR007349">
    <property type="entry name" value="DUF418"/>
</dbReference>
<dbReference type="AlphaFoldDB" id="A0A8I0MVB5"/>
<sequence length="403" mass="46277">MTTRINSLDFLRGVAILCILLINIESFAYPSPWGSYQYGFMTELDSKVRYWVYFVAQGKFYGLLAALFGVGLTMIIQKQPLGSAITLSASRLLVLFIIGCTHAYFIWSGDILYHYAVIGIVALMIILLGSAVIKVSIVVCISFILLFGYAKAERTNAQYQAYVVAQSVEKAQRSSKQHRSILRWENRVKQKLPRHSELEHQPTLQAHWLDNFSTPQVHKGKLFYSSIFWSTLMMMLIGALLFQSGFFSAKKLSPLVVAAFTGLVVVSIYASQQRYFHWLLHPHIPILSYSKQMLVVLNRELQALVYIVVLSLLYNRFLCKLRWLTPINLVGRFALSNYILQSIVLVIIFYGFDLYNTYSRSELLVLWILMVLCQIVLNMIYGRFFTQGPLEKVWRTLTAKLRN</sequence>
<protein>
    <recommendedName>
        <fullName evidence="2">DUF418 domain-containing protein</fullName>
    </recommendedName>
</protein>
<gene>
    <name evidence="3" type="ORF">PPEP_a3791</name>
</gene>
<reference evidence="3 4" key="1">
    <citation type="submission" date="2015-06" db="EMBL/GenBank/DDBJ databases">
        <title>Genome sequence of Pseudoalteromonas peptidolytica.</title>
        <authorList>
            <person name="Xie B.-B."/>
            <person name="Rong J.-C."/>
            <person name="Qin Q.-L."/>
            <person name="Zhang Y.-Z."/>
        </authorList>
    </citation>
    <scope>NUCLEOTIDE SEQUENCE [LARGE SCALE GENOMIC DNA]</scope>
    <source>
        <strain evidence="3 4">F12-50-A1</strain>
    </source>
</reference>
<dbReference type="PANTHER" id="PTHR30590:SF2">
    <property type="entry name" value="INNER MEMBRANE PROTEIN"/>
    <property type="match status" value="1"/>
</dbReference>
<name>A0A8I0MVB5_9GAMM</name>
<comment type="caution">
    <text evidence="3">The sequence shown here is derived from an EMBL/GenBank/DDBJ whole genome shotgun (WGS) entry which is preliminary data.</text>
</comment>
<feature type="transmembrane region" description="Helical" evidence="1">
    <location>
        <begin position="113"/>
        <end position="146"/>
    </location>
</feature>
<evidence type="ECO:0000313" key="3">
    <source>
        <dbReference type="EMBL" id="MBE0346539.1"/>
    </source>
</evidence>
<evidence type="ECO:0000313" key="4">
    <source>
        <dbReference type="Proteomes" id="UP000660708"/>
    </source>
</evidence>
<keyword evidence="4" id="KW-1185">Reference proteome</keyword>
<feature type="transmembrane region" description="Helical" evidence="1">
    <location>
        <begin position="222"/>
        <end position="246"/>
    </location>
</feature>
<keyword evidence="1" id="KW-0812">Transmembrane</keyword>
<keyword evidence="1" id="KW-0472">Membrane</keyword>
<dbReference type="Pfam" id="PF04235">
    <property type="entry name" value="DUF418"/>
    <property type="match status" value="1"/>
</dbReference>
<accession>A0A8I0MVB5</accession>
<feature type="transmembrane region" description="Helical" evidence="1">
    <location>
        <begin position="12"/>
        <end position="30"/>
    </location>
</feature>
<dbReference type="Proteomes" id="UP000660708">
    <property type="component" value="Unassembled WGS sequence"/>
</dbReference>
<evidence type="ECO:0000256" key="1">
    <source>
        <dbReference type="SAM" id="Phobius"/>
    </source>
</evidence>
<evidence type="ECO:0000259" key="2">
    <source>
        <dbReference type="Pfam" id="PF04235"/>
    </source>
</evidence>
<feature type="transmembrane region" description="Helical" evidence="1">
    <location>
        <begin position="88"/>
        <end position="107"/>
    </location>
</feature>
<keyword evidence="1" id="KW-1133">Transmembrane helix</keyword>
<dbReference type="InterPro" id="IPR052529">
    <property type="entry name" value="Bact_Transport_Assoc"/>
</dbReference>
<dbReference type="PANTHER" id="PTHR30590">
    <property type="entry name" value="INNER MEMBRANE PROTEIN"/>
    <property type="match status" value="1"/>
</dbReference>
<feature type="transmembrane region" description="Helical" evidence="1">
    <location>
        <begin position="252"/>
        <end position="272"/>
    </location>
</feature>
<feature type="transmembrane region" description="Helical" evidence="1">
    <location>
        <begin position="364"/>
        <end position="384"/>
    </location>
</feature>
<feature type="transmembrane region" description="Helical" evidence="1">
    <location>
        <begin position="50"/>
        <end position="76"/>
    </location>
</feature>
<feature type="domain" description="DUF418" evidence="2">
    <location>
        <begin position="242"/>
        <end position="399"/>
    </location>
</feature>
<feature type="transmembrane region" description="Helical" evidence="1">
    <location>
        <begin position="293"/>
        <end position="314"/>
    </location>
</feature>
<feature type="transmembrane region" description="Helical" evidence="1">
    <location>
        <begin position="334"/>
        <end position="352"/>
    </location>
</feature>
<proteinExistence type="predicted"/>